<accession>A0A8H3FC76</accession>
<feature type="region of interest" description="Disordered" evidence="1">
    <location>
        <begin position="72"/>
        <end position="156"/>
    </location>
</feature>
<comment type="caution">
    <text evidence="2">The sequence shown here is derived from an EMBL/GenBank/DDBJ whole genome shotgun (WGS) entry which is preliminary data.</text>
</comment>
<feature type="compositionally biased region" description="Polar residues" evidence="1">
    <location>
        <begin position="147"/>
        <end position="156"/>
    </location>
</feature>
<dbReference type="AlphaFoldDB" id="A0A8H3FC76"/>
<evidence type="ECO:0000256" key="1">
    <source>
        <dbReference type="SAM" id="MobiDB-lite"/>
    </source>
</evidence>
<feature type="compositionally biased region" description="Polar residues" evidence="1">
    <location>
        <begin position="47"/>
        <end position="57"/>
    </location>
</feature>
<dbReference type="OrthoDB" id="193467at2759"/>
<evidence type="ECO:0000313" key="3">
    <source>
        <dbReference type="Proteomes" id="UP000664534"/>
    </source>
</evidence>
<organism evidence="2 3">
    <name type="scientific">Imshaugia aleurites</name>
    <dbReference type="NCBI Taxonomy" id="172621"/>
    <lineage>
        <taxon>Eukaryota</taxon>
        <taxon>Fungi</taxon>
        <taxon>Dikarya</taxon>
        <taxon>Ascomycota</taxon>
        <taxon>Pezizomycotina</taxon>
        <taxon>Lecanoromycetes</taxon>
        <taxon>OSLEUM clade</taxon>
        <taxon>Lecanoromycetidae</taxon>
        <taxon>Lecanorales</taxon>
        <taxon>Lecanorineae</taxon>
        <taxon>Parmeliaceae</taxon>
        <taxon>Imshaugia</taxon>
    </lineage>
</organism>
<evidence type="ECO:0000313" key="2">
    <source>
        <dbReference type="EMBL" id="CAF9923306.1"/>
    </source>
</evidence>
<keyword evidence="3" id="KW-1185">Reference proteome</keyword>
<feature type="compositionally biased region" description="Polar residues" evidence="1">
    <location>
        <begin position="72"/>
        <end position="92"/>
    </location>
</feature>
<dbReference type="EMBL" id="CAJPDT010000033">
    <property type="protein sequence ID" value="CAF9923306.1"/>
    <property type="molecule type" value="Genomic_DNA"/>
</dbReference>
<feature type="compositionally biased region" description="Low complexity" evidence="1">
    <location>
        <begin position="27"/>
        <end position="38"/>
    </location>
</feature>
<reference evidence="2" key="1">
    <citation type="submission" date="2021-03" db="EMBL/GenBank/DDBJ databases">
        <authorList>
            <person name="Tagirdzhanova G."/>
        </authorList>
    </citation>
    <scope>NUCLEOTIDE SEQUENCE</scope>
</reference>
<dbReference type="Proteomes" id="UP000664534">
    <property type="component" value="Unassembled WGS sequence"/>
</dbReference>
<sequence>MPVLPSVSHVSKVPMTKKKAPIYDTKPSSPAHPSLSSSGRPKDAHSLGSNTALSGNSVNDRIQQLRISQGVSSSLLRSQIGPTSSQTLSPGQEPSLPPSLRTILQLPDAPPPRPRPGLRVTGRARGPAGPAPPISWLKMRDRGAGQATRNTQTLSGETSAKIEQLPGIHLPDHGSLLHTVLKALAMNWDWHVQYDQHYLATIPVRYKESLLSYIARYSDSGMHKAGLEVLFLDDTELEEATGVEGLARLDLSTSIGHSLKLKDLRDILAAKKTKSIAEGTSDGVPESWDTPNFLTRPSDLPIFYSLTHLSLSHPNTAVTWKGLLDLAPHLTTITHLSLAYWPVPTISPNSATAYRETPQGNVNFGASDFYSVYDNDWTEAATILRRLSKSVYCLKWLDLTGCFPWVQALKHDKIDWWGAWRALETVKIGQGHVPEWAQDNAVEPAWQDAYWHRLGLPNHPSSLLAEDAARRQLFQWADAEGATLDVEETVNQKIGESKRNASVTGVEEPEGTRPEEEEFDGWARIPSGAVSAGFARSRSQRITFERGWNSWWVRDAVRQIVARKASRDHARLRA</sequence>
<name>A0A8H3FC76_9LECA</name>
<evidence type="ECO:0008006" key="4">
    <source>
        <dbReference type="Google" id="ProtNLM"/>
    </source>
</evidence>
<feature type="region of interest" description="Disordered" evidence="1">
    <location>
        <begin position="1"/>
        <end position="57"/>
    </location>
</feature>
<proteinExistence type="predicted"/>
<feature type="region of interest" description="Disordered" evidence="1">
    <location>
        <begin position="497"/>
        <end position="517"/>
    </location>
</feature>
<protein>
    <recommendedName>
        <fullName evidence="4">Tafazzin</fullName>
    </recommendedName>
</protein>
<gene>
    <name evidence="2" type="ORF">IMSHALPRED_005891</name>
</gene>